<dbReference type="NCBIfam" id="TIGR02533">
    <property type="entry name" value="type_II_gspE"/>
    <property type="match status" value="1"/>
</dbReference>
<keyword evidence="3" id="KW-0547">Nucleotide-binding</keyword>
<dbReference type="STRING" id="42253.NITMOv2_2105"/>
<comment type="similarity">
    <text evidence="1">Belongs to the GSP E family.</text>
</comment>
<evidence type="ECO:0000256" key="7">
    <source>
        <dbReference type="ARBA" id="ARBA00024382"/>
    </source>
</evidence>
<sequence>MLNQVPGLSPGAPGAAPSTDAPASIEGLMTVSNDNQTEPGYGRPLLGRILGDKFNLLDSKLEEALAYQREKGGRLGEALLHLRLLREEELLEGLALQFELPWMPQLETANVDHELIKKVPIAFARRYRVLPLRQEEGAIIVAATDPLETVALDDLRLLLGKPIRPVLTTGVALLACLNRVYDEVASPAGAEQVMEDIAANRNLDELAHELDEPQDLLDATDEAPIIRLVNSVLFQAVRQRASDIHFESFERGLVVRYRIDGVLYPVLTPPKHLQASIIARLKIMAGLNIAEKRLPQDGRFAIRTAGKDVDLRVSVLPTSHGERVVLRLLEKENRLLNLNEMGFTGERLSAIHQLIQLAHGIILVTGPTGSGKTTTLYAALSQINAPDKNIITVEDPVEYQLLGIGQMQVNPKINLSFAAGLRSILRQDPDVIMIGEIRDRETAEIAIHASLTGHLVFSTLHTNDAASAATRLIDMGIEPFLVASSVVAVLAQRLLRKICPDCKKPYTPSAEELSRLDLPPTSAVTLYRGAGCAACSQTGYRGRTGIFELLILDDEVRRLIGAKADSSAIKQAAIAKGMVTLKQEGAEKVIQGQTTLEEVMRITQQEIEI</sequence>
<comment type="catalytic activity">
    <reaction evidence="8">
        <text>ATP + H2O + cellular proteinSide 1 = ADP + phosphate + cellular proteinSide 2.</text>
        <dbReference type="EC" id="7.4.2.8"/>
    </reaction>
</comment>
<dbReference type="InterPro" id="IPR003593">
    <property type="entry name" value="AAA+_ATPase"/>
</dbReference>
<keyword evidence="5" id="KW-0653">Protein transport</keyword>
<evidence type="ECO:0000259" key="10">
    <source>
        <dbReference type="PROSITE" id="PS00662"/>
    </source>
</evidence>
<dbReference type="PATRIC" id="fig|42253.5.peg.2075"/>
<dbReference type="InterPro" id="IPR027417">
    <property type="entry name" value="P-loop_NTPase"/>
</dbReference>
<dbReference type="InterPro" id="IPR013369">
    <property type="entry name" value="T2SS_GspE"/>
</dbReference>
<dbReference type="Gene3D" id="3.30.450.90">
    <property type="match status" value="1"/>
</dbReference>
<dbReference type="Gene3D" id="3.40.50.300">
    <property type="entry name" value="P-loop containing nucleotide triphosphate hydrolases"/>
    <property type="match status" value="1"/>
</dbReference>
<gene>
    <name evidence="11" type="primary">gspE</name>
    <name evidence="11" type="ORF">NITMOv2_2105</name>
</gene>
<protein>
    <recommendedName>
        <fullName evidence="7">protein-secreting ATPase</fullName>
        <ecNumber evidence="7">7.4.2.8</ecNumber>
    </recommendedName>
</protein>
<evidence type="ECO:0000256" key="5">
    <source>
        <dbReference type="ARBA" id="ARBA00022927"/>
    </source>
</evidence>
<keyword evidence="6" id="KW-1278">Translocase</keyword>
<keyword evidence="4" id="KW-0067">ATP-binding</keyword>
<feature type="domain" description="Bacterial type II secretion system protein E" evidence="10">
    <location>
        <begin position="425"/>
        <end position="439"/>
    </location>
</feature>
<dbReference type="Pfam" id="PF00437">
    <property type="entry name" value="T2SSE"/>
    <property type="match status" value="1"/>
</dbReference>
<evidence type="ECO:0000313" key="11">
    <source>
        <dbReference type="EMBL" id="ALA58522.1"/>
    </source>
</evidence>
<evidence type="ECO:0000256" key="2">
    <source>
        <dbReference type="ARBA" id="ARBA00022448"/>
    </source>
</evidence>
<evidence type="ECO:0000256" key="9">
    <source>
        <dbReference type="SAM" id="MobiDB-lite"/>
    </source>
</evidence>
<dbReference type="AlphaFoldDB" id="A0A0K2GD48"/>
<evidence type="ECO:0000256" key="4">
    <source>
        <dbReference type="ARBA" id="ARBA00022840"/>
    </source>
</evidence>
<dbReference type="Gene3D" id="3.30.300.160">
    <property type="entry name" value="Type II secretion system, protein E, N-terminal domain"/>
    <property type="match status" value="1"/>
</dbReference>
<dbReference type="FunFam" id="3.30.450.90:FF:000001">
    <property type="entry name" value="Type II secretion system ATPase GspE"/>
    <property type="match status" value="1"/>
</dbReference>
<reference evidence="11 12" key="1">
    <citation type="journal article" date="2015" name="Proc. Natl. Acad. Sci. U.S.A.">
        <title>Expanded metabolic versatility of ubiquitous nitrite-oxidizing bacteria from the genus Nitrospira.</title>
        <authorList>
            <person name="Koch H."/>
            <person name="Lucker S."/>
            <person name="Albertsen M."/>
            <person name="Kitzinger K."/>
            <person name="Herbold C."/>
            <person name="Spieck E."/>
            <person name="Nielsen P.H."/>
            <person name="Wagner M."/>
            <person name="Daims H."/>
        </authorList>
    </citation>
    <scope>NUCLEOTIDE SEQUENCE [LARGE SCALE GENOMIC DNA]</scope>
    <source>
        <strain evidence="11 12">NSP M-1</strain>
    </source>
</reference>
<dbReference type="PANTHER" id="PTHR30258">
    <property type="entry name" value="TYPE II SECRETION SYSTEM PROTEIN GSPE-RELATED"/>
    <property type="match status" value="1"/>
</dbReference>
<dbReference type="InterPro" id="IPR001482">
    <property type="entry name" value="T2SS/T4SS_dom"/>
</dbReference>
<dbReference type="GO" id="GO:0015627">
    <property type="term" value="C:type II protein secretion system complex"/>
    <property type="evidence" value="ECO:0007669"/>
    <property type="project" value="InterPro"/>
</dbReference>
<name>A0A0K2GD48_NITMO</name>
<feature type="region of interest" description="Disordered" evidence="9">
    <location>
        <begin position="1"/>
        <end position="22"/>
    </location>
</feature>
<dbReference type="KEGG" id="nmv:NITMOv2_2105"/>
<dbReference type="SUPFAM" id="SSF52540">
    <property type="entry name" value="P-loop containing nucleoside triphosphate hydrolases"/>
    <property type="match status" value="1"/>
</dbReference>
<dbReference type="SMART" id="SM00382">
    <property type="entry name" value="AAA"/>
    <property type="match status" value="1"/>
</dbReference>
<dbReference type="SUPFAM" id="SSF160246">
    <property type="entry name" value="EspE N-terminal domain-like"/>
    <property type="match status" value="1"/>
</dbReference>
<organism evidence="11 12">
    <name type="scientific">Nitrospira moscoviensis</name>
    <dbReference type="NCBI Taxonomy" id="42253"/>
    <lineage>
        <taxon>Bacteria</taxon>
        <taxon>Pseudomonadati</taxon>
        <taxon>Nitrospirota</taxon>
        <taxon>Nitrospiria</taxon>
        <taxon>Nitrospirales</taxon>
        <taxon>Nitrospiraceae</taxon>
        <taxon>Nitrospira</taxon>
    </lineage>
</organism>
<dbReference type="EC" id="7.4.2.8" evidence="7"/>
<evidence type="ECO:0000256" key="8">
    <source>
        <dbReference type="ARBA" id="ARBA00034006"/>
    </source>
</evidence>
<dbReference type="PANTHER" id="PTHR30258:SF2">
    <property type="entry name" value="COMG OPERON PROTEIN 1"/>
    <property type="match status" value="1"/>
</dbReference>
<evidence type="ECO:0000256" key="1">
    <source>
        <dbReference type="ARBA" id="ARBA00006611"/>
    </source>
</evidence>
<dbReference type="GO" id="GO:0015628">
    <property type="term" value="P:protein secretion by the type II secretion system"/>
    <property type="evidence" value="ECO:0007669"/>
    <property type="project" value="InterPro"/>
</dbReference>
<dbReference type="GO" id="GO:0016887">
    <property type="term" value="F:ATP hydrolysis activity"/>
    <property type="evidence" value="ECO:0007669"/>
    <property type="project" value="TreeGrafter"/>
</dbReference>
<keyword evidence="12" id="KW-1185">Reference proteome</keyword>
<dbReference type="Proteomes" id="UP000069205">
    <property type="component" value="Chromosome"/>
</dbReference>
<evidence type="ECO:0000256" key="6">
    <source>
        <dbReference type="ARBA" id="ARBA00022967"/>
    </source>
</evidence>
<dbReference type="InterPro" id="IPR037257">
    <property type="entry name" value="T2SS_E_N_sf"/>
</dbReference>
<proteinExistence type="inferred from homology"/>
<accession>A0A0K2GD48</accession>
<dbReference type="InterPro" id="IPR007831">
    <property type="entry name" value="T2SS_GspE_N"/>
</dbReference>
<dbReference type="OrthoDB" id="9805147at2"/>
<keyword evidence="2" id="KW-0813">Transport</keyword>
<dbReference type="GO" id="GO:0005886">
    <property type="term" value="C:plasma membrane"/>
    <property type="evidence" value="ECO:0007669"/>
    <property type="project" value="TreeGrafter"/>
</dbReference>
<dbReference type="Pfam" id="PF05157">
    <property type="entry name" value="MshEN"/>
    <property type="match status" value="1"/>
</dbReference>
<evidence type="ECO:0000256" key="3">
    <source>
        <dbReference type="ARBA" id="ARBA00022741"/>
    </source>
</evidence>
<dbReference type="FunFam" id="3.40.50.300:FF:000398">
    <property type="entry name" value="Type IV pilus assembly ATPase PilB"/>
    <property type="match status" value="1"/>
</dbReference>
<dbReference type="EMBL" id="CP011801">
    <property type="protein sequence ID" value="ALA58522.1"/>
    <property type="molecule type" value="Genomic_DNA"/>
</dbReference>
<dbReference type="CDD" id="cd01129">
    <property type="entry name" value="PulE-GspE-like"/>
    <property type="match status" value="1"/>
</dbReference>
<dbReference type="PROSITE" id="PS00662">
    <property type="entry name" value="T2SP_E"/>
    <property type="match status" value="1"/>
</dbReference>
<evidence type="ECO:0000313" key="12">
    <source>
        <dbReference type="Proteomes" id="UP000069205"/>
    </source>
</evidence>
<dbReference type="GO" id="GO:0008564">
    <property type="term" value="F:protein-exporting ATPase activity"/>
    <property type="evidence" value="ECO:0007669"/>
    <property type="project" value="UniProtKB-EC"/>
</dbReference>
<dbReference type="GO" id="GO:0005524">
    <property type="term" value="F:ATP binding"/>
    <property type="evidence" value="ECO:0007669"/>
    <property type="project" value="UniProtKB-KW"/>
</dbReference>